<proteinExistence type="predicted"/>
<dbReference type="RefSeq" id="WP_337092638.1">
    <property type="nucleotide sequence ID" value="NZ_JAPYKO010000004.1"/>
</dbReference>
<feature type="domain" description="IraD/Gp25-like" evidence="1">
    <location>
        <begin position="11"/>
        <end position="78"/>
    </location>
</feature>
<keyword evidence="3" id="KW-1185">Reference proteome</keyword>
<evidence type="ECO:0000259" key="1">
    <source>
        <dbReference type="Pfam" id="PF04965"/>
    </source>
</evidence>
<evidence type="ECO:0000313" key="2">
    <source>
        <dbReference type="EMBL" id="MEI9402306.1"/>
    </source>
</evidence>
<organism evidence="2 3">
    <name type="scientific">Mesorhizobium argentiipisi</name>
    <dbReference type="NCBI Taxonomy" id="3015175"/>
    <lineage>
        <taxon>Bacteria</taxon>
        <taxon>Pseudomonadati</taxon>
        <taxon>Pseudomonadota</taxon>
        <taxon>Alphaproteobacteria</taxon>
        <taxon>Hyphomicrobiales</taxon>
        <taxon>Phyllobacteriaceae</taxon>
        <taxon>Mesorhizobium</taxon>
    </lineage>
</organism>
<dbReference type="Proteomes" id="UP001366503">
    <property type="component" value="Unassembled WGS sequence"/>
</dbReference>
<dbReference type="EMBL" id="JAPYKO010000004">
    <property type="protein sequence ID" value="MEI9402306.1"/>
    <property type="molecule type" value="Genomic_DNA"/>
</dbReference>
<protein>
    <submittedName>
        <fullName evidence="2">GPW/gp25 family protein</fullName>
    </submittedName>
</protein>
<evidence type="ECO:0000313" key="3">
    <source>
        <dbReference type="Proteomes" id="UP001366503"/>
    </source>
</evidence>
<sequence>MDAVTGKPLEGLAHLKQSITDILSTRIGTRVMRRDYGSDLPNLVDNPINSDFAVDLYMALAEAITRWEPRLRLREASFNPLGDGVIEFGLTGEYLPEGKIISLNGIVIK</sequence>
<name>A0ABU8K9B1_9HYPH</name>
<dbReference type="SUPFAM" id="SSF160719">
    <property type="entry name" value="gpW/gp25-like"/>
    <property type="match status" value="1"/>
</dbReference>
<comment type="caution">
    <text evidence="2">The sequence shown here is derived from an EMBL/GenBank/DDBJ whole genome shotgun (WGS) entry which is preliminary data.</text>
</comment>
<accession>A0ABU8K9B1</accession>
<dbReference type="Gene3D" id="3.10.450.40">
    <property type="match status" value="1"/>
</dbReference>
<gene>
    <name evidence="2" type="ORF">O7A05_09030</name>
</gene>
<reference evidence="2 3" key="1">
    <citation type="submission" date="2022-12" db="EMBL/GenBank/DDBJ databases">
        <authorList>
            <person name="Muema E."/>
        </authorList>
    </citation>
    <scope>NUCLEOTIDE SEQUENCE [LARGE SCALE GENOMIC DNA]</scope>
    <source>
        <strain evidence="3">1330</strain>
    </source>
</reference>
<dbReference type="Pfam" id="PF04965">
    <property type="entry name" value="GPW_gp25"/>
    <property type="match status" value="1"/>
</dbReference>
<dbReference type="InterPro" id="IPR007048">
    <property type="entry name" value="IraD/Gp25-like"/>
</dbReference>